<protein>
    <recommendedName>
        <fullName evidence="8">TraD/TraG TraM recognition site domain-containing protein</fullName>
    </recommendedName>
</protein>
<dbReference type="PANTHER" id="PTHR37937:SF1">
    <property type="entry name" value="CONJUGATIVE TRANSFER: DNA TRANSPORT"/>
    <property type="match status" value="1"/>
</dbReference>
<evidence type="ECO:0000256" key="5">
    <source>
        <dbReference type="ARBA" id="ARBA00023136"/>
    </source>
</evidence>
<evidence type="ECO:0000256" key="2">
    <source>
        <dbReference type="ARBA" id="ARBA00022475"/>
    </source>
</evidence>
<accession>A0A8J3WHN0</accession>
<dbReference type="PANTHER" id="PTHR37937">
    <property type="entry name" value="CONJUGATIVE TRANSFER: DNA TRANSPORT"/>
    <property type="match status" value="1"/>
</dbReference>
<evidence type="ECO:0000256" key="7">
    <source>
        <dbReference type="SAM" id="Phobius"/>
    </source>
</evidence>
<feature type="transmembrane region" description="Helical" evidence="7">
    <location>
        <begin position="16"/>
        <end position="40"/>
    </location>
</feature>
<dbReference type="Pfam" id="PF12696">
    <property type="entry name" value="TraG-D_C"/>
    <property type="match status" value="1"/>
</dbReference>
<dbReference type="InterPro" id="IPR027417">
    <property type="entry name" value="P-loop_NTPase"/>
</dbReference>
<evidence type="ECO:0000256" key="1">
    <source>
        <dbReference type="ARBA" id="ARBA00004651"/>
    </source>
</evidence>
<comment type="subcellular location">
    <subcellularLocation>
        <location evidence="1">Cell membrane</location>
        <topology evidence="1">Multi-pass membrane protein</topology>
    </subcellularLocation>
</comment>
<dbReference type="CDD" id="cd01127">
    <property type="entry name" value="TrwB_TraG_TraD_VirD4"/>
    <property type="match status" value="1"/>
</dbReference>
<name>A0A8J3WHN0_PLARO</name>
<dbReference type="EMBL" id="BOOI01000071">
    <property type="protein sequence ID" value="GIH88006.1"/>
    <property type="molecule type" value="Genomic_DNA"/>
</dbReference>
<proteinExistence type="predicted"/>
<evidence type="ECO:0000256" key="4">
    <source>
        <dbReference type="ARBA" id="ARBA00022989"/>
    </source>
</evidence>
<dbReference type="GO" id="GO:0005886">
    <property type="term" value="C:plasma membrane"/>
    <property type="evidence" value="ECO:0007669"/>
    <property type="project" value="UniProtKB-SubCell"/>
</dbReference>
<comment type="caution">
    <text evidence="9">The sequence shown here is derived from an EMBL/GenBank/DDBJ whole genome shotgun (WGS) entry which is preliminary data.</text>
</comment>
<gene>
    <name evidence="9" type="ORF">Pro02_64140</name>
</gene>
<sequence length="593" mass="62874">MTSPSPTSPFSEPAPWILAGLLATAFGLTGIIWLGGSLGALAVSGAWRPPPFSLATLLSFVSGDAEHLWPGASPLAVGIGIVGVAATGLGTLVPLGLAAHRRFHTQPGLAGRRDLRPFSPRGAAERARTLRPSLKAVTHPAPDETGMLLGEHAGLELRSSFEDVELHLMAPRSGKTTAIAVPRALRAPGPVLLTSRKADVYLVTAAPRRARGRLWGFDPQQIAYLERQFWWDILAEARTVEGARRLAGHFIAASLSASERGNFWALAAGNVLTALFHAAAGAGRPITEVLRWLGNPADRLPITLLQEAGATGLADHLQRTVRGAPETRDGIYETAGQCVACLLDPRIVAWVLPDAHRPAFDPHAFVASTDTLYLLSDKGAGSAAPLVAALTDAVFQAAIRRAERAGGRCDPPVLPILDEAANICPIEKLPDYYSYLGSMGIPVVTILQSYKQGADVWGEARMDALWSAATVKVLGAGLDDADFASKISTLIGDHKVIETSVSYSSSGRSTSASPRTERIYQAADVRALPKGTALLLATGIRPALIKLRPWMTEPYAAKLAAAAQREQHALTRRAQHALAATSSRSAPDEHGER</sequence>
<feature type="domain" description="TraD/TraG TraM recognition site" evidence="8">
    <location>
        <begin position="412"/>
        <end position="530"/>
    </location>
</feature>
<evidence type="ECO:0000256" key="6">
    <source>
        <dbReference type="SAM" id="MobiDB-lite"/>
    </source>
</evidence>
<dbReference type="RefSeq" id="WP_189243701.1">
    <property type="nucleotide sequence ID" value="NZ_BMQP01000047.1"/>
</dbReference>
<keyword evidence="2" id="KW-1003">Cell membrane</keyword>
<keyword evidence="10" id="KW-1185">Reference proteome</keyword>
<keyword evidence="5 7" id="KW-0472">Membrane</keyword>
<organism evidence="9 10">
    <name type="scientific">Planobispora rosea</name>
    <dbReference type="NCBI Taxonomy" id="35762"/>
    <lineage>
        <taxon>Bacteria</taxon>
        <taxon>Bacillati</taxon>
        <taxon>Actinomycetota</taxon>
        <taxon>Actinomycetes</taxon>
        <taxon>Streptosporangiales</taxon>
        <taxon>Streptosporangiaceae</taxon>
        <taxon>Planobispora</taxon>
    </lineage>
</organism>
<keyword evidence="4 7" id="KW-1133">Transmembrane helix</keyword>
<evidence type="ECO:0000256" key="3">
    <source>
        <dbReference type="ARBA" id="ARBA00022692"/>
    </source>
</evidence>
<feature type="region of interest" description="Disordered" evidence="6">
    <location>
        <begin position="570"/>
        <end position="593"/>
    </location>
</feature>
<feature type="transmembrane region" description="Helical" evidence="7">
    <location>
        <begin position="75"/>
        <end position="97"/>
    </location>
</feature>
<dbReference type="InterPro" id="IPR051539">
    <property type="entry name" value="T4SS-coupling_protein"/>
</dbReference>
<dbReference type="Gene3D" id="3.40.50.300">
    <property type="entry name" value="P-loop containing nucleotide triphosphate hydrolases"/>
    <property type="match status" value="1"/>
</dbReference>
<keyword evidence="3 7" id="KW-0812">Transmembrane</keyword>
<evidence type="ECO:0000259" key="8">
    <source>
        <dbReference type="Pfam" id="PF12696"/>
    </source>
</evidence>
<evidence type="ECO:0000313" key="9">
    <source>
        <dbReference type="EMBL" id="GIH88006.1"/>
    </source>
</evidence>
<dbReference type="AlphaFoldDB" id="A0A8J3WHN0"/>
<dbReference type="SUPFAM" id="SSF52540">
    <property type="entry name" value="P-loop containing nucleoside triphosphate hydrolases"/>
    <property type="match status" value="1"/>
</dbReference>
<evidence type="ECO:0000313" key="10">
    <source>
        <dbReference type="Proteomes" id="UP000655044"/>
    </source>
</evidence>
<dbReference type="Proteomes" id="UP000655044">
    <property type="component" value="Unassembled WGS sequence"/>
</dbReference>
<dbReference type="InterPro" id="IPR032689">
    <property type="entry name" value="TraG-D_C"/>
</dbReference>
<reference evidence="9" key="1">
    <citation type="submission" date="2021-01" db="EMBL/GenBank/DDBJ databases">
        <title>Whole genome shotgun sequence of Planobispora rosea NBRC 15558.</title>
        <authorList>
            <person name="Komaki H."/>
            <person name="Tamura T."/>
        </authorList>
    </citation>
    <scope>NUCLEOTIDE SEQUENCE</scope>
    <source>
        <strain evidence="9">NBRC 15558</strain>
    </source>
</reference>